<dbReference type="GO" id="GO:0004823">
    <property type="term" value="F:leucine-tRNA ligase activity"/>
    <property type="evidence" value="ECO:0007669"/>
    <property type="project" value="UniProtKB-EC"/>
</dbReference>
<dbReference type="OrthoDB" id="15954at2759"/>
<dbReference type="Proteomes" id="UP000271241">
    <property type="component" value="Unassembled WGS sequence"/>
</dbReference>
<evidence type="ECO:0000256" key="5">
    <source>
        <dbReference type="ARBA" id="ARBA00022840"/>
    </source>
</evidence>
<evidence type="ECO:0000256" key="3">
    <source>
        <dbReference type="ARBA" id="ARBA00022598"/>
    </source>
</evidence>
<evidence type="ECO:0000256" key="4">
    <source>
        <dbReference type="ARBA" id="ARBA00022741"/>
    </source>
</evidence>
<evidence type="ECO:0000313" key="14">
    <source>
        <dbReference type="EMBL" id="RKP09110.1"/>
    </source>
</evidence>
<sequence>MFPYPSGKLHMGHVRVYAISDTFTRYQRMRGYDVLHPMGWDAFGLPAENAAIERGVAPETWTESNIVEMLTTSRPDYYRWTQHLFLQLYKAGMVYRKEAVVNWDPVDHTVLANEQVDNEGRSWRSGAIVERRKLSQWFVRITDYADLLSDISLLEGWPEHVKQMQSNWIGKSQGAEIDFRFCTGTTEPMRVFTSRPDTLIGVQYLAVAPEHPLIDAKYLPKETAQQVLAFASAPQSTQHNAAASKEGMPTGLYVNHPVTGERLPVYVARYVLTEYGTGAVMGVPAHDTRDAQFALANGLIRDMSEARVVVRHAEKDTVATNDDLFTGKGVLTEACGEYAGMDSAFAATAIVARAEKEAFGRWKTQYRLRDWLISRQRYWGAPIPMVHCPTCKTVPVPEHELPVRLPENVDFTAGGSPLANNEKWRETTCPSCHGPAMRDADTMDTFVDSSWYYLRYPDAKNDARPFDPATTSRMMPVDLYIGGVEHAILHLLYSRFIAKFLWRQGDVFGARVDALRGEPFKRLLTQVSTRSHHIRAYRLGKEASVSYEKMSKSKHNGVDPLSIIGEYGADCTRLHTLYKAPPSEVMEWDDQSIIGMQRWLARVMRLVQHVSAHALSTSGASNPVLDMATMTTAERALYHETHKTVHEITETFESSFAFNTAISALIKLTNAATLAMLSHETTHAVGAPVQRYVIERLTRMMAPFAPAFSEEMWEQLCASQGKPAHEPALASIFSAGWPTVDTRALVAEKTTCVVQVNGKLRWRFELPSSALGDAALVERLARACPESGRYLPTPAEIGGSTGQQVRRVIVVRGGSLVNFIVK</sequence>
<dbReference type="InterPro" id="IPR002302">
    <property type="entry name" value="Leu-tRNA-ligase"/>
</dbReference>
<keyword evidence="3 10" id="KW-0436">Ligase</keyword>
<feature type="domain" description="Methionyl/Valyl/Leucyl/Isoleucyl-tRNA synthetase anticodon-binding" evidence="11">
    <location>
        <begin position="635"/>
        <end position="769"/>
    </location>
</feature>
<dbReference type="PANTHER" id="PTHR43740">
    <property type="entry name" value="LEUCYL-TRNA SYNTHETASE"/>
    <property type="match status" value="1"/>
</dbReference>
<accession>A0A4P9XUJ6</accession>
<gene>
    <name evidence="14" type="ORF">THASP1DRAFT_14701</name>
</gene>
<dbReference type="STRING" id="78915.A0A4P9XUJ6"/>
<evidence type="ECO:0000259" key="13">
    <source>
        <dbReference type="Pfam" id="PF13603"/>
    </source>
</evidence>
<dbReference type="Pfam" id="PF08264">
    <property type="entry name" value="Anticodon_1"/>
    <property type="match status" value="1"/>
</dbReference>
<reference evidence="15" key="1">
    <citation type="journal article" date="2018" name="Nat. Microbiol.">
        <title>Leveraging single-cell genomics to expand the fungal tree of life.</title>
        <authorList>
            <person name="Ahrendt S.R."/>
            <person name="Quandt C.A."/>
            <person name="Ciobanu D."/>
            <person name="Clum A."/>
            <person name="Salamov A."/>
            <person name="Andreopoulos B."/>
            <person name="Cheng J.F."/>
            <person name="Woyke T."/>
            <person name="Pelin A."/>
            <person name="Henrissat B."/>
            <person name="Reynolds N.K."/>
            <person name="Benny G.L."/>
            <person name="Smith M.E."/>
            <person name="James T.Y."/>
            <person name="Grigoriev I.V."/>
        </authorList>
    </citation>
    <scope>NUCLEOTIDE SEQUENCE [LARGE SCALE GENOMIC DNA]</scope>
    <source>
        <strain evidence="15">RSA 1356</strain>
    </source>
</reference>
<keyword evidence="15" id="KW-1185">Reference proteome</keyword>
<organism evidence="14 15">
    <name type="scientific">Thamnocephalis sphaerospora</name>
    <dbReference type="NCBI Taxonomy" id="78915"/>
    <lineage>
        <taxon>Eukaryota</taxon>
        <taxon>Fungi</taxon>
        <taxon>Fungi incertae sedis</taxon>
        <taxon>Zoopagomycota</taxon>
        <taxon>Zoopagomycotina</taxon>
        <taxon>Zoopagomycetes</taxon>
        <taxon>Zoopagales</taxon>
        <taxon>Sigmoideomycetaceae</taxon>
        <taxon>Thamnocephalis</taxon>
    </lineage>
</organism>
<dbReference type="CDD" id="cd07958">
    <property type="entry name" value="Anticodon_Ia_Leu_BEm"/>
    <property type="match status" value="1"/>
</dbReference>
<keyword evidence="5 10" id="KW-0067">ATP-binding</keyword>
<dbReference type="InterPro" id="IPR014729">
    <property type="entry name" value="Rossmann-like_a/b/a_fold"/>
</dbReference>
<dbReference type="GO" id="GO:0006429">
    <property type="term" value="P:leucyl-tRNA aminoacylation"/>
    <property type="evidence" value="ECO:0007669"/>
    <property type="project" value="InterPro"/>
</dbReference>
<proteinExistence type="inferred from homology"/>
<dbReference type="GO" id="GO:0005524">
    <property type="term" value="F:ATP binding"/>
    <property type="evidence" value="ECO:0007669"/>
    <property type="project" value="UniProtKB-KW"/>
</dbReference>
<evidence type="ECO:0000256" key="7">
    <source>
        <dbReference type="ARBA" id="ARBA00023146"/>
    </source>
</evidence>
<dbReference type="FunFam" id="3.40.50.620:FF:000003">
    <property type="entry name" value="Leucine--tRNA ligase"/>
    <property type="match status" value="1"/>
</dbReference>
<comment type="catalytic activity">
    <reaction evidence="9">
        <text>tRNA(Leu) + L-leucine + ATP = L-leucyl-tRNA(Leu) + AMP + diphosphate</text>
        <dbReference type="Rhea" id="RHEA:11688"/>
        <dbReference type="Rhea" id="RHEA-COMP:9613"/>
        <dbReference type="Rhea" id="RHEA-COMP:9622"/>
        <dbReference type="ChEBI" id="CHEBI:30616"/>
        <dbReference type="ChEBI" id="CHEBI:33019"/>
        <dbReference type="ChEBI" id="CHEBI:57427"/>
        <dbReference type="ChEBI" id="CHEBI:78442"/>
        <dbReference type="ChEBI" id="CHEBI:78494"/>
        <dbReference type="ChEBI" id="CHEBI:456215"/>
        <dbReference type="EC" id="6.1.1.4"/>
    </reaction>
</comment>
<dbReference type="InterPro" id="IPR001412">
    <property type="entry name" value="aa-tRNA-synth_I_CS"/>
</dbReference>
<dbReference type="GO" id="GO:0032543">
    <property type="term" value="P:mitochondrial translation"/>
    <property type="evidence" value="ECO:0007669"/>
    <property type="project" value="TreeGrafter"/>
</dbReference>
<evidence type="ECO:0000256" key="8">
    <source>
        <dbReference type="ARBA" id="ARBA00030520"/>
    </source>
</evidence>
<dbReference type="InterPro" id="IPR009008">
    <property type="entry name" value="Val/Leu/Ile-tRNA-synth_edit"/>
</dbReference>
<evidence type="ECO:0000256" key="6">
    <source>
        <dbReference type="ARBA" id="ARBA00022917"/>
    </source>
</evidence>
<evidence type="ECO:0000259" key="11">
    <source>
        <dbReference type="Pfam" id="PF08264"/>
    </source>
</evidence>
<evidence type="ECO:0000256" key="1">
    <source>
        <dbReference type="ARBA" id="ARBA00005594"/>
    </source>
</evidence>
<dbReference type="PANTHER" id="PTHR43740:SF2">
    <property type="entry name" value="LEUCINE--TRNA LIGASE, MITOCHONDRIAL"/>
    <property type="match status" value="1"/>
</dbReference>
<dbReference type="GO" id="GO:0005739">
    <property type="term" value="C:mitochondrion"/>
    <property type="evidence" value="ECO:0007669"/>
    <property type="project" value="TreeGrafter"/>
</dbReference>
<dbReference type="SUPFAM" id="SSF47323">
    <property type="entry name" value="Anticodon-binding domain of a subclass of class I aminoacyl-tRNA synthetases"/>
    <property type="match status" value="1"/>
</dbReference>
<dbReference type="InterPro" id="IPR015413">
    <property type="entry name" value="Methionyl/Leucyl_tRNA_Synth"/>
</dbReference>
<evidence type="ECO:0000313" key="15">
    <source>
        <dbReference type="Proteomes" id="UP000271241"/>
    </source>
</evidence>
<dbReference type="SUPFAM" id="SSF50677">
    <property type="entry name" value="ValRS/IleRS/LeuRS editing domain"/>
    <property type="match status" value="1"/>
</dbReference>
<dbReference type="CDD" id="cd00812">
    <property type="entry name" value="LeuRS_core"/>
    <property type="match status" value="1"/>
</dbReference>
<dbReference type="PRINTS" id="PR00985">
    <property type="entry name" value="TRNASYNTHLEU"/>
</dbReference>
<dbReference type="InterPro" id="IPR025709">
    <property type="entry name" value="Leu_tRNA-synth_edit"/>
</dbReference>
<dbReference type="InterPro" id="IPR013155">
    <property type="entry name" value="M/V/L/I-tRNA-synth_anticd-bd"/>
</dbReference>
<dbReference type="Pfam" id="PF13603">
    <property type="entry name" value="tRNA-synt_1_2"/>
    <property type="match status" value="1"/>
</dbReference>
<feature type="domain" description="Methionyl/Leucyl tRNA synthetase" evidence="12">
    <location>
        <begin position="2"/>
        <end position="117"/>
    </location>
</feature>
<keyword evidence="7 10" id="KW-0030">Aminoacyl-tRNA synthetase</keyword>
<name>A0A4P9XUJ6_9FUNG</name>
<evidence type="ECO:0000256" key="2">
    <source>
        <dbReference type="ARBA" id="ARBA00013164"/>
    </source>
</evidence>
<keyword evidence="6 10" id="KW-0648">Protein biosynthesis</keyword>
<protein>
    <recommendedName>
        <fullName evidence="2">leucine--tRNA ligase</fullName>
        <ecNumber evidence="2">6.1.1.4</ecNumber>
    </recommendedName>
    <alternativeName>
        <fullName evidence="8">Leucyl-tRNA synthetase</fullName>
    </alternativeName>
</protein>
<dbReference type="InterPro" id="IPR009080">
    <property type="entry name" value="tRNAsynth_Ia_anticodon-bd"/>
</dbReference>
<dbReference type="PROSITE" id="PS00178">
    <property type="entry name" value="AA_TRNA_LIGASE_I"/>
    <property type="match status" value="1"/>
</dbReference>
<evidence type="ECO:0000259" key="12">
    <source>
        <dbReference type="Pfam" id="PF09334"/>
    </source>
</evidence>
<dbReference type="GO" id="GO:0002161">
    <property type="term" value="F:aminoacyl-tRNA deacylase activity"/>
    <property type="evidence" value="ECO:0007669"/>
    <property type="project" value="InterPro"/>
</dbReference>
<comment type="similarity">
    <text evidence="1 10">Belongs to the class-I aminoacyl-tRNA synthetase family.</text>
</comment>
<dbReference type="Gene3D" id="3.40.50.620">
    <property type="entry name" value="HUPs"/>
    <property type="match status" value="2"/>
</dbReference>
<keyword evidence="4 10" id="KW-0547">Nucleotide-binding</keyword>
<dbReference type="Pfam" id="PF09334">
    <property type="entry name" value="tRNA-synt_1g"/>
    <property type="match status" value="1"/>
</dbReference>
<dbReference type="FunFam" id="1.10.730.10:FF:000002">
    <property type="entry name" value="Leucine--tRNA ligase"/>
    <property type="match status" value="1"/>
</dbReference>
<dbReference type="SUPFAM" id="SSF52374">
    <property type="entry name" value="Nucleotidylyl transferase"/>
    <property type="match status" value="1"/>
</dbReference>
<evidence type="ECO:0000256" key="10">
    <source>
        <dbReference type="RuleBase" id="RU363039"/>
    </source>
</evidence>
<dbReference type="EC" id="6.1.1.4" evidence="2"/>
<dbReference type="NCBIfam" id="TIGR00396">
    <property type="entry name" value="leuS_bact"/>
    <property type="match status" value="1"/>
</dbReference>
<dbReference type="Gene3D" id="1.10.730.10">
    <property type="entry name" value="Isoleucyl-tRNA Synthetase, Domain 1"/>
    <property type="match status" value="1"/>
</dbReference>
<dbReference type="AlphaFoldDB" id="A0A4P9XUJ6"/>
<feature type="domain" description="Leucyl-tRNA synthetase editing" evidence="13">
    <location>
        <begin position="167"/>
        <end position="354"/>
    </location>
</feature>
<dbReference type="EMBL" id="KZ992541">
    <property type="protein sequence ID" value="RKP09110.1"/>
    <property type="molecule type" value="Genomic_DNA"/>
</dbReference>
<evidence type="ECO:0000256" key="9">
    <source>
        <dbReference type="ARBA" id="ARBA00047469"/>
    </source>
</evidence>